<reference evidence="2 3" key="1">
    <citation type="submission" date="2020-07" db="EMBL/GenBank/DDBJ databases">
        <title>non toxigenic Corynebacterium sp. nov from a clinical source.</title>
        <authorList>
            <person name="Bernier A.-M."/>
            <person name="Bernard K."/>
        </authorList>
    </citation>
    <scope>NUCLEOTIDE SEQUENCE [LARGE SCALE GENOMIC DNA]</scope>
    <source>
        <strain evidence="3">NML 93-0612</strain>
    </source>
</reference>
<keyword evidence="1" id="KW-0472">Membrane</keyword>
<dbReference type="EMBL" id="CP059833">
    <property type="protein sequence ID" value="QMV84901.1"/>
    <property type="molecule type" value="Genomic_DNA"/>
</dbReference>
<name>A0A7G5FE60_9CORY</name>
<dbReference type="RefSeq" id="WP_182385708.1">
    <property type="nucleotide sequence ID" value="NZ_CP059833.1"/>
</dbReference>
<sequence length="176" mass="19123">MALIKVTSRFSALLRSPAARTLVILTVLLAPLTWFLYREFEEATNSTIRALYAVGVAAPACGIVVAVLSFIAFVIRRRRIVLEVGEQVTIPGTGVSFPLAELGTLQLFSKNGYSYMALLPVHVTERLTAQSARSGQHHVHGYIVEFPAQPTIHSFELADVIVAAHGDVRVEKIGAV</sequence>
<dbReference type="Proteomes" id="UP000515570">
    <property type="component" value="Chromosome"/>
</dbReference>
<keyword evidence="1" id="KW-0812">Transmembrane</keyword>
<feature type="transmembrane region" description="Helical" evidence="1">
    <location>
        <begin position="21"/>
        <end position="37"/>
    </location>
</feature>
<evidence type="ECO:0000256" key="1">
    <source>
        <dbReference type="SAM" id="Phobius"/>
    </source>
</evidence>
<dbReference type="AlphaFoldDB" id="A0A7G5FE60"/>
<evidence type="ECO:0000313" key="2">
    <source>
        <dbReference type="EMBL" id="QMV84901.1"/>
    </source>
</evidence>
<keyword evidence="1" id="KW-1133">Transmembrane helix</keyword>
<accession>A0A7G5FE60</accession>
<protein>
    <submittedName>
        <fullName evidence="2">Uncharacterized protein</fullName>
    </submittedName>
</protein>
<proteinExistence type="predicted"/>
<organism evidence="2 3">
    <name type="scientific">Corynebacterium hindlerae</name>
    <dbReference type="NCBI Taxonomy" id="699041"/>
    <lineage>
        <taxon>Bacteria</taxon>
        <taxon>Bacillati</taxon>
        <taxon>Actinomycetota</taxon>
        <taxon>Actinomycetes</taxon>
        <taxon>Mycobacteriales</taxon>
        <taxon>Corynebacteriaceae</taxon>
        <taxon>Corynebacterium</taxon>
    </lineage>
</organism>
<feature type="transmembrane region" description="Helical" evidence="1">
    <location>
        <begin position="49"/>
        <end position="75"/>
    </location>
</feature>
<gene>
    <name evidence="2" type="ORF">HW450_11255</name>
</gene>
<keyword evidence="3" id="KW-1185">Reference proteome</keyword>
<evidence type="ECO:0000313" key="3">
    <source>
        <dbReference type="Proteomes" id="UP000515570"/>
    </source>
</evidence>